<dbReference type="InterPro" id="IPR038538">
    <property type="entry name" value="MTERF_sf"/>
</dbReference>
<reference evidence="4 5" key="1">
    <citation type="submission" date="2018-09" db="EMBL/GenBank/DDBJ databases">
        <title>A high-quality reference genome of wild soybean provides a powerful tool to mine soybean genomes.</title>
        <authorList>
            <person name="Xie M."/>
            <person name="Chung C.Y.L."/>
            <person name="Li M.-W."/>
            <person name="Wong F.-L."/>
            <person name="Chan T.-F."/>
            <person name="Lam H.-M."/>
        </authorList>
    </citation>
    <scope>NUCLEOTIDE SEQUENCE [LARGE SCALE GENOMIC DNA]</scope>
    <source>
        <strain evidence="5">cv. W05</strain>
        <tissue evidence="4">Hypocotyl of etiolated seedlings</tissue>
    </source>
</reference>
<sequence length="379" mass="43566">MHHFLFARLTTRTLHYSVLLHNVTPFFTSRTLSVSSTNHRKDGTFNVFSLINSCGLSPEVALKLSRRLELKNPDGPNAVIEILRNYGFSDTQLCSLVKKIPLVLLSKPEKTLLPKLKFFLSIGFSTTDLPRFLIGNTTFLGLSLHKTIIPRYQIIKSLVHSDKEVVSTLKNDRRYFNRWMSIDAVRNVGTLRHLGVPQRSISLLVTNFPSVTFMEHSRFVEAVEKVKVTGFDPLKSNFVLAIQVLAKMNEAMWESKLMVFEKWGWSRDICLLVFKKHPQFIMLSEEKIMKILNFLMKDIGLPVENIAGCPEVLKCNLEKTVMPRFAVVEILKSRGLIKRDSKISSFIKISEKMFLEKYVIRFLKNEPLLLDAYRGQKSN</sequence>
<comment type="similarity">
    <text evidence="1">Belongs to the mTERF family.</text>
</comment>
<dbReference type="PANTHER" id="PTHR13068:SF133">
    <property type="entry name" value="MITOCHONDRIAL TRANSCRIPTION TERMINATION FACTOR FAMILY PROTEIN"/>
    <property type="match status" value="1"/>
</dbReference>
<evidence type="ECO:0000313" key="4">
    <source>
        <dbReference type="EMBL" id="RZB99608.1"/>
    </source>
</evidence>
<dbReference type="FunFam" id="1.25.70.10:FF:000001">
    <property type="entry name" value="Mitochondrial transcription termination factor-like"/>
    <property type="match status" value="1"/>
</dbReference>
<evidence type="ECO:0000256" key="3">
    <source>
        <dbReference type="ARBA" id="ARBA00022946"/>
    </source>
</evidence>
<keyword evidence="2" id="KW-0805">Transcription regulation</keyword>
<accession>A0A445JMM1</accession>
<dbReference type="Pfam" id="PF02536">
    <property type="entry name" value="mTERF"/>
    <property type="match status" value="1"/>
</dbReference>
<keyword evidence="3" id="KW-0809">Transit peptide</keyword>
<keyword evidence="2" id="KW-0804">Transcription</keyword>
<keyword evidence="5" id="KW-1185">Reference proteome</keyword>
<comment type="caution">
    <text evidence="4">The sequence shown here is derived from an EMBL/GenBank/DDBJ whole genome shotgun (WGS) entry which is preliminary data.</text>
</comment>
<proteinExistence type="inferred from homology"/>
<dbReference type="Gene3D" id="1.25.70.10">
    <property type="entry name" value="Transcription termination factor 3, mitochondrial"/>
    <property type="match status" value="1"/>
</dbReference>
<keyword evidence="2" id="KW-0806">Transcription termination</keyword>
<gene>
    <name evidence="4" type="ORF">D0Y65_022149</name>
</gene>
<dbReference type="SMART" id="SM00733">
    <property type="entry name" value="Mterf"/>
    <property type="match status" value="5"/>
</dbReference>
<evidence type="ECO:0000256" key="1">
    <source>
        <dbReference type="ARBA" id="ARBA00007692"/>
    </source>
</evidence>
<dbReference type="InterPro" id="IPR003690">
    <property type="entry name" value="MTERF"/>
</dbReference>
<dbReference type="GO" id="GO:0003676">
    <property type="term" value="F:nucleic acid binding"/>
    <property type="evidence" value="ECO:0007669"/>
    <property type="project" value="InterPro"/>
</dbReference>
<dbReference type="Proteomes" id="UP000289340">
    <property type="component" value="Chromosome 8"/>
</dbReference>
<evidence type="ECO:0000313" key="5">
    <source>
        <dbReference type="Proteomes" id="UP000289340"/>
    </source>
</evidence>
<evidence type="ECO:0000256" key="2">
    <source>
        <dbReference type="ARBA" id="ARBA00022472"/>
    </source>
</evidence>
<dbReference type="PANTHER" id="PTHR13068">
    <property type="entry name" value="CGI-12 PROTEIN-RELATED"/>
    <property type="match status" value="1"/>
</dbReference>
<dbReference type="AlphaFoldDB" id="A0A445JMM1"/>
<dbReference type="GO" id="GO:0006353">
    <property type="term" value="P:DNA-templated transcription termination"/>
    <property type="evidence" value="ECO:0007669"/>
    <property type="project" value="UniProtKB-KW"/>
</dbReference>
<name>A0A445JMM1_GLYSO</name>
<protein>
    <submittedName>
        <fullName evidence="4">Transcription termination factor MTERF15, mitochondrial</fullName>
    </submittedName>
</protein>
<dbReference type="EMBL" id="QZWG01000008">
    <property type="protein sequence ID" value="RZB99608.1"/>
    <property type="molecule type" value="Genomic_DNA"/>
</dbReference>
<organism evidence="4 5">
    <name type="scientific">Glycine soja</name>
    <name type="common">Wild soybean</name>
    <dbReference type="NCBI Taxonomy" id="3848"/>
    <lineage>
        <taxon>Eukaryota</taxon>
        <taxon>Viridiplantae</taxon>
        <taxon>Streptophyta</taxon>
        <taxon>Embryophyta</taxon>
        <taxon>Tracheophyta</taxon>
        <taxon>Spermatophyta</taxon>
        <taxon>Magnoliopsida</taxon>
        <taxon>eudicotyledons</taxon>
        <taxon>Gunneridae</taxon>
        <taxon>Pentapetalae</taxon>
        <taxon>rosids</taxon>
        <taxon>fabids</taxon>
        <taxon>Fabales</taxon>
        <taxon>Fabaceae</taxon>
        <taxon>Papilionoideae</taxon>
        <taxon>50 kb inversion clade</taxon>
        <taxon>NPAAA clade</taxon>
        <taxon>indigoferoid/millettioid clade</taxon>
        <taxon>Phaseoleae</taxon>
        <taxon>Glycine</taxon>
        <taxon>Glycine subgen. Soja</taxon>
    </lineage>
</organism>